<evidence type="ECO:0000256" key="2">
    <source>
        <dbReference type="PIRSR" id="PIRSR006232-1"/>
    </source>
</evidence>
<comment type="cofactor">
    <cofactor evidence="2">
        <name>Fe cation</name>
        <dbReference type="ChEBI" id="CHEBI:24875"/>
    </cofactor>
    <text evidence="2">Binds 1 Fe cation per subunit.</text>
</comment>
<dbReference type="EMBL" id="FLRB01000017">
    <property type="protein sequence ID" value="SBT22320.1"/>
    <property type="molecule type" value="Genomic_DNA"/>
</dbReference>
<evidence type="ECO:0000313" key="9">
    <source>
        <dbReference type="Proteomes" id="UP000092871"/>
    </source>
</evidence>
<reference evidence="6 9" key="2">
    <citation type="submission" date="2016-06" db="EMBL/GenBank/DDBJ databases">
        <authorList>
            <person name="Kjaerup R.B."/>
            <person name="Dalgaard T.S."/>
            <person name="Juul-Madsen H.R."/>
        </authorList>
    </citation>
    <scope>NUCLEOTIDE SEQUENCE [LARGE SCALE GENOMIC DNA]</scope>
    <source>
        <strain evidence="6 9">CECT 5115</strain>
    </source>
</reference>
<dbReference type="Proteomes" id="UP000092871">
    <property type="component" value="Unassembled WGS sequence"/>
</dbReference>
<organism evidence="6 9">
    <name type="scientific">Marinomonas gallaica</name>
    <dbReference type="NCBI Taxonomy" id="1806667"/>
    <lineage>
        <taxon>Bacteria</taxon>
        <taxon>Pseudomonadati</taxon>
        <taxon>Pseudomonadota</taxon>
        <taxon>Gammaproteobacteria</taxon>
        <taxon>Oceanospirillales</taxon>
        <taxon>Oceanospirillaceae</taxon>
        <taxon>Marinomonas</taxon>
    </lineage>
</organism>
<dbReference type="InterPro" id="IPR003829">
    <property type="entry name" value="Pirin_N_dom"/>
</dbReference>
<feature type="binding site" evidence="2">
    <location>
        <position position="117"/>
    </location>
    <ligand>
        <name>Fe cation</name>
        <dbReference type="ChEBI" id="CHEBI:24875"/>
    </ligand>
</feature>
<evidence type="ECO:0000313" key="6">
    <source>
        <dbReference type="EMBL" id="SBT18270.1"/>
    </source>
</evidence>
<feature type="domain" description="Pirin C-terminal" evidence="5">
    <location>
        <begin position="213"/>
        <end position="314"/>
    </location>
</feature>
<feature type="binding site" evidence="2">
    <location>
        <position position="73"/>
    </location>
    <ligand>
        <name>Fe cation</name>
        <dbReference type="ChEBI" id="CHEBI:24875"/>
    </ligand>
</feature>
<keyword evidence="2" id="KW-0479">Metal-binding</keyword>
<dbReference type="SUPFAM" id="SSF51182">
    <property type="entry name" value="RmlC-like cupins"/>
    <property type="match status" value="1"/>
</dbReference>
<evidence type="ECO:0000256" key="3">
    <source>
        <dbReference type="RuleBase" id="RU003457"/>
    </source>
</evidence>
<dbReference type="Pfam" id="PF02678">
    <property type="entry name" value="Pirin"/>
    <property type="match status" value="1"/>
</dbReference>
<dbReference type="InterPro" id="IPR012093">
    <property type="entry name" value="Pirin"/>
</dbReference>
<keyword evidence="2" id="KW-0408">Iron</keyword>
<keyword evidence="8" id="KW-1185">Reference proteome</keyword>
<dbReference type="Gene3D" id="2.60.120.10">
    <property type="entry name" value="Jelly Rolls"/>
    <property type="match status" value="2"/>
</dbReference>
<name>A0A1C3JTA6_9GAMM</name>
<dbReference type="InterPro" id="IPR014710">
    <property type="entry name" value="RmlC-like_jellyroll"/>
</dbReference>
<accession>A0A1C3JTA6</accession>
<dbReference type="AlphaFoldDB" id="A0A1C3JTA6"/>
<dbReference type="Proteomes" id="UP000092840">
    <property type="component" value="Unassembled WGS sequence"/>
</dbReference>
<evidence type="ECO:0000256" key="1">
    <source>
        <dbReference type="ARBA" id="ARBA00008416"/>
    </source>
</evidence>
<dbReference type="RefSeq" id="WP_067036847.1">
    <property type="nucleotide sequence ID" value="NZ_FLRA01000018.1"/>
</dbReference>
<feature type="binding site" evidence="2">
    <location>
        <position position="119"/>
    </location>
    <ligand>
        <name>Fe cation</name>
        <dbReference type="ChEBI" id="CHEBI:24875"/>
    </ligand>
</feature>
<dbReference type="EC" id="1.13.11.24" evidence="6"/>
<evidence type="ECO:0000313" key="7">
    <source>
        <dbReference type="EMBL" id="SBT22320.1"/>
    </source>
</evidence>
<dbReference type="GO" id="GO:0046872">
    <property type="term" value="F:metal ion binding"/>
    <property type="evidence" value="ECO:0007669"/>
    <property type="project" value="UniProtKB-KW"/>
</dbReference>
<evidence type="ECO:0000259" key="5">
    <source>
        <dbReference type="Pfam" id="PF05726"/>
    </source>
</evidence>
<dbReference type="Pfam" id="PF05726">
    <property type="entry name" value="Pirin_C"/>
    <property type="match status" value="1"/>
</dbReference>
<evidence type="ECO:0000313" key="8">
    <source>
        <dbReference type="Proteomes" id="UP000092840"/>
    </source>
</evidence>
<comment type="similarity">
    <text evidence="1 3">Belongs to the pirin family.</text>
</comment>
<keyword evidence="6" id="KW-0560">Oxidoreductase</keyword>
<feature type="domain" description="Pirin N-terminal" evidence="4">
    <location>
        <begin position="66"/>
        <end position="139"/>
    </location>
</feature>
<dbReference type="PANTHER" id="PTHR13903">
    <property type="entry name" value="PIRIN-RELATED"/>
    <property type="match status" value="1"/>
</dbReference>
<gene>
    <name evidence="6" type="primary">yhhW_2</name>
    <name evidence="6" type="ORF">MGA5115_02391</name>
    <name evidence="7" type="ORF">MGA5116_02936</name>
</gene>
<evidence type="ECO:0000259" key="4">
    <source>
        <dbReference type="Pfam" id="PF02678"/>
    </source>
</evidence>
<dbReference type="PANTHER" id="PTHR13903:SF8">
    <property type="entry name" value="PIRIN"/>
    <property type="match status" value="1"/>
</dbReference>
<sequence length="344" mass="38228">MSASIKQRLKLEMFWPTFDPFLFCAFHNDDFPKGNGQLGPAASLSGRQIGQDFAGINGWRMYHGSKVPGFPAHPHRGFETVTIVNEGFVDHADSMGAAGRYGEGDTQWMTAGKGVQHSEMFPLVYKDKPNPIELFQIWLNLPAKSKMVEPHFAMLWNEQTPVIDVTDEQGNKAQVKVVAGNYRLPSGEIKSALTPPPDSWAGEANNEVAIWIIDLDPHAHWVLPAAAADLSRTLYFFEGQTGELDGESITIKEALVLISDASIVLKNTGTEKARFLLLQGRPIDEPVQQHGPFVMNTRQELQQAFFDFQNTQFGGWSWPDNDQTHGDGAGRFARYADGRVETPE</sequence>
<protein>
    <submittedName>
        <fullName evidence="6">Quercetin 2,3-dioxygenase</fullName>
        <ecNumber evidence="6">1.13.11.24</ecNumber>
    </submittedName>
</protein>
<reference evidence="7 8" key="1">
    <citation type="submission" date="2016-06" db="EMBL/GenBank/DDBJ databases">
        <authorList>
            <person name="Rodrigo-Torres L."/>
            <person name="Arahal D.R."/>
        </authorList>
    </citation>
    <scope>NUCLEOTIDE SEQUENCE [LARGE SCALE GENOMIC DNA]</scope>
    <source>
        <strain evidence="7 8">CECT 5116</strain>
    </source>
</reference>
<dbReference type="EMBL" id="FLRA01000018">
    <property type="protein sequence ID" value="SBT18270.1"/>
    <property type="molecule type" value="Genomic_DNA"/>
</dbReference>
<dbReference type="GO" id="GO:0008127">
    <property type="term" value="F:quercetin 2,3-dioxygenase activity"/>
    <property type="evidence" value="ECO:0007669"/>
    <property type="project" value="UniProtKB-EC"/>
</dbReference>
<feature type="binding site" evidence="2">
    <location>
        <position position="75"/>
    </location>
    <ligand>
        <name>Fe cation</name>
        <dbReference type="ChEBI" id="CHEBI:24875"/>
    </ligand>
</feature>
<proteinExistence type="inferred from homology"/>
<dbReference type="OrthoDB" id="9780903at2"/>
<dbReference type="InterPro" id="IPR008778">
    <property type="entry name" value="Pirin_C_dom"/>
</dbReference>
<dbReference type="CDD" id="cd02909">
    <property type="entry name" value="cupin_pirin_N"/>
    <property type="match status" value="1"/>
</dbReference>
<keyword evidence="6" id="KW-0223">Dioxygenase</keyword>
<dbReference type="InterPro" id="IPR011051">
    <property type="entry name" value="RmlC_Cupin_sf"/>
</dbReference>